<feature type="transmembrane region" description="Helical" evidence="2">
    <location>
        <begin position="112"/>
        <end position="135"/>
    </location>
</feature>
<organism evidence="3 4">
    <name type="scientific">Agromyces cerinus subsp. cerinus</name>
    <dbReference type="NCBI Taxonomy" id="232089"/>
    <lineage>
        <taxon>Bacteria</taxon>
        <taxon>Bacillati</taxon>
        <taxon>Actinomycetota</taxon>
        <taxon>Actinomycetes</taxon>
        <taxon>Micrococcales</taxon>
        <taxon>Microbacteriaceae</taxon>
        <taxon>Agromyces</taxon>
    </lineage>
</organism>
<keyword evidence="2" id="KW-0812">Transmembrane</keyword>
<feature type="transmembrane region" description="Helical" evidence="2">
    <location>
        <begin position="182"/>
        <end position="204"/>
    </location>
</feature>
<evidence type="ECO:0000256" key="1">
    <source>
        <dbReference type="SAM" id="MobiDB-lite"/>
    </source>
</evidence>
<name>A0A1N6EVA5_9MICO</name>
<dbReference type="PANTHER" id="PTHR40078:SF1">
    <property type="entry name" value="INTEGRAL MEMBRANE PROTEIN"/>
    <property type="match status" value="1"/>
</dbReference>
<evidence type="ECO:0000313" key="3">
    <source>
        <dbReference type="EMBL" id="SIN87032.1"/>
    </source>
</evidence>
<dbReference type="PANTHER" id="PTHR40078">
    <property type="entry name" value="INTEGRAL MEMBRANE PROTEIN-RELATED"/>
    <property type="match status" value="1"/>
</dbReference>
<feature type="transmembrane region" description="Helical" evidence="2">
    <location>
        <begin position="58"/>
        <end position="77"/>
    </location>
</feature>
<protein>
    <submittedName>
        <fullName evidence="3">Uncharacterized membrane protein YczE</fullName>
    </submittedName>
</protein>
<keyword evidence="2" id="KW-0472">Membrane</keyword>
<evidence type="ECO:0000256" key="2">
    <source>
        <dbReference type="SAM" id="Phobius"/>
    </source>
</evidence>
<feature type="transmembrane region" description="Helical" evidence="2">
    <location>
        <begin position="156"/>
        <end position="176"/>
    </location>
</feature>
<dbReference type="EMBL" id="FSRJ01000002">
    <property type="protein sequence ID" value="SIN87032.1"/>
    <property type="molecule type" value="Genomic_DNA"/>
</dbReference>
<dbReference type="Pfam" id="PF19700">
    <property type="entry name" value="DUF6198"/>
    <property type="match status" value="1"/>
</dbReference>
<feature type="transmembrane region" description="Helical" evidence="2">
    <location>
        <begin position="84"/>
        <end position="106"/>
    </location>
</feature>
<gene>
    <name evidence="3" type="ORF">SAMN05443544_1502</name>
</gene>
<dbReference type="RefSeq" id="WP_074259734.1">
    <property type="nucleotide sequence ID" value="NZ_FSRJ01000002.1"/>
</dbReference>
<proteinExistence type="predicted"/>
<dbReference type="Proteomes" id="UP000184699">
    <property type="component" value="Unassembled WGS sequence"/>
</dbReference>
<keyword evidence="4" id="KW-1185">Reference proteome</keyword>
<evidence type="ECO:0000313" key="4">
    <source>
        <dbReference type="Proteomes" id="UP000184699"/>
    </source>
</evidence>
<feature type="compositionally biased region" description="Low complexity" evidence="1">
    <location>
        <begin position="221"/>
        <end position="248"/>
    </location>
</feature>
<dbReference type="InterPro" id="IPR038750">
    <property type="entry name" value="YczE/YyaS-like"/>
</dbReference>
<sequence length="248" mass="25863">MPRSIRFATADSTPVLVRRFVQLFVGLLLYGIGIALIVRGELGVAPWDVLTQGIAKQTGLQFGLITVIISGFVLLLWIPLRQRLGFGTIMNALLVGPSADLGLWLIPPGLDLWVRVLLLPAGIVVLAIATGLYIGAHFGPGPRDGLMTGLHRVTGWKIWIVRTGIELVVLAAGWLLGGNVGIGTVAFALLVGPLCGITIPMFAIKRPATTTPATEPDVEPADAAAPARSDAPASVPAPASLPSAEPAA</sequence>
<keyword evidence="2" id="KW-1133">Transmembrane helix</keyword>
<accession>A0A1N6EVA5</accession>
<feature type="transmembrane region" description="Helical" evidence="2">
    <location>
        <begin position="20"/>
        <end position="38"/>
    </location>
</feature>
<feature type="region of interest" description="Disordered" evidence="1">
    <location>
        <begin position="210"/>
        <end position="248"/>
    </location>
</feature>
<dbReference type="AlphaFoldDB" id="A0A1N6EVA5"/>
<reference evidence="4" key="1">
    <citation type="submission" date="2016-11" db="EMBL/GenBank/DDBJ databases">
        <authorList>
            <person name="Varghese N."/>
            <person name="Submissions S."/>
        </authorList>
    </citation>
    <scope>NUCLEOTIDE SEQUENCE [LARGE SCALE GENOMIC DNA]</scope>
    <source>
        <strain evidence="4">DSM 8595</strain>
    </source>
</reference>